<dbReference type="NCBIfam" id="NF006683">
    <property type="entry name" value="PRK09229.1-4"/>
    <property type="match status" value="1"/>
</dbReference>
<comment type="cofactor">
    <cofactor evidence="1">
        <name>Zn(2+)</name>
        <dbReference type="ChEBI" id="CHEBI:29105"/>
    </cofactor>
</comment>
<evidence type="ECO:0000256" key="3">
    <source>
        <dbReference type="ARBA" id="ARBA00022801"/>
    </source>
</evidence>
<evidence type="ECO:0000259" key="5">
    <source>
        <dbReference type="Pfam" id="PF01979"/>
    </source>
</evidence>
<dbReference type="EMBL" id="AMRL01000001">
    <property type="protein sequence ID" value="EKE78872.1"/>
    <property type="molecule type" value="Genomic_DNA"/>
</dbReference>
<feature type="domain" description="Amidohydrolase-related" evidence="5">
    <location>
        <begin position="54"/>
        <end position="435"/>
    </location>
</feature>
<keyword evidence="2" id="KW-0479">Metal-binding</keyword>
<dbReference type="SUPFAM" id="SSF51556">
    <property type="entry name" value="Metallo-dependent hydrolases"/>
    <property type="match status" value="1"/>
</dbReference>
<accession>K2JWB0</accession>
<dbReference type="InterPro" id="IPR011059">
    <property type="entry name" value="Metal-dep_hydrolase_composite"/>
</dbReference>
<dbReference type="PATRIC" id="fig|1207063.3.peg.194"/>
<dbReference type="NCBIfam" id="TIGR02022">
    <property type="entry name" value="hutF"/>
    <property type="match status" value="1"/>
</dbReference>
<dbReference type="CDD" id="cd01313">
    <property type="entry name" value="Met_dep_hydrolase_E"/>
    <property type="match status" value="1"/>
</dbReference>
<dbReference type="NCBIfam" id="NF006681">
    <property type="entry name" value="PRK09229.1-2"/>
    <property type="match status" value="1"/>
</dbReference>
<dbReference type="Proteomes" id="UP000006746">
    <property type="component" value="Unassembled WGS sequence"/>
</dbReference>
<dbReference type="InterPro" id="IPR010252">
    <property type="entry name" value="HutF"/>
</dbReference>
<protein>
    <submittedName>
        <fullName evidence="7">N-formimino-L-glutamate deiminase</fullName>
    </submittedName>
</protein>
<keyword evidence="3" id="KW-0378">Hydrolase</keyword>
<name>K2JWB0_9PROT</name>
<dbReference type="InterPro" id="IPR032466">
    <property type="entry name" value="Metal_Hydrolase"/>
</dbReference>
<sequence length="461" mass="49376">MRANYGVGTMRRLIFDHALLPDGWADRVALTIADGWIEKIEPDATGDGERIAGIALPGMPDLHSHAFQRGMAGLAETRGPASDSFWTWRQVMYRFLDRLTPESVEAISAYAMMQMVEGGFTALAEFHYLHHGPDGQPYADRAELSARIAAAAQASGIGLTLLPVFYAHGGFGGLPPTEGQRRFVNDLDGFARLLEGAGKALTALPDARLGLAPHSLRAATPEEITALAGMVPDGPVHIHIAEQMQEVESCLAWSGRRPVEWLLENQQVDGRWCLVHATHLLPAETTAMAASGAVAGLCPLTEANLGDGIFDGVNYLAQGGRYGIGSDSNIELDAPGELKMLEYSQRLRDRGRNLMVRGQEGASTGRALYDAALDGGAQALGRRIGALAAGHRADIVVLDANHPDIALARGDRWLDSYIFVAGKSAIDRVIVGGEILVEGGRHRARDALAARYRAALDGLRG</sequence>
<dbReference type="GO" id="GO:0005829">
    <property type="term" value="C:cytosol"/>
    <property type="evidence" value="ECO:0007669"/>
    <property type="project" value="TreeGrafter"/>
</dbReference>
<dbReference type="NCBIfam" id="NF006684">
    <property type="entry name" value="PRK09229.1-5"/>
    <property type="match status" value="1"/>
</dbReference>
<dbReference type="InterPro" id="IPR055156">
    <property type="entry name" value="HutF-like_N"/>
</dbReference>
<dbReference type="STRING" id="1207063.P24_00935"/>
<dbReference type="AlphaFoldDB" id="K2JWB0"/>
<evidence type="ECO:0000313" key="8">
    <source>
        <dbReference type="Proteomes" id="UP000006746"/>
    </source>
</evidence>
<evidence type="ECO:0000256" key="1">
    <source>
        <dbReference type="ARBA" id="ARBA00001947"/>
    </source>
</evidence>
<proteinExistence type="predicted"/>
<dbReference type="GO" id="GO:0019239">
    <property type="term" value="F:deaminase activity"/>
    <property type="evidence" value="ECO:0007669"/>
    <property type="project" value="TreeGrafter"/>
</dbReference>
<organism evidence="7 8">
    <name type="scientific">Oceanibaculum indicum P24</name>
    <dbReference type="NCBI Taxonomy" id="1207063"/>
    <lineage>
        <taxon>Bacteria</taxon>
        <taxon>Pseudomonadati</taxon>
        <taxon>Pseudomonadota</taxon>
        <taxon>Alphaproteobacteria</taxon>
        <taxon>Rhodospirillales</taxon>
        <taxon>Oceanibaculaceae</taxon>
        <taxon>Oceanibaculum</taxon>
    </lineage>
</organism>
<feature type="domain" description="Formimidoylglutamate deiminase N-terminal" evidence="6">
    <location>
        <begin position="17"/>
        <end position="48"/>
    </location>
</feature>
<dbReference type="InterPro" id="IPR006680">
    <property type="entry name" value="Amidohydro-rel"/>
</dbReference>
<evidence type="ECO:0000259" key="6">
    <source>
        <dbReference type="Pfam" id="PF22429"/>
    </source>
</evidence>
<dbReference type="Pfam" id="PF01979">
    <property type="entry name" value="Amidohydro_1"/>
    <property type="match status" value="1"/>
</dbReference>
<evidence type="ECO:0000256" key="4">
    <source>
        <dbReference type="ARBA" id="ARBA00022833"/>
    </source>
</evidence>
<gene>
    <name evidence="7" type="ORF">P24_00935</name>
</gene>
<dbReference type="GO" id="GO:0046872">
    <property type="term" value="F:metal ion binding"/>
    <property type="evidence" value="ECO:0007669"/>
    <property type="project" value="UniProtKB-KW"/>
</dbReference>
<comment type="caution">
    <text evidence="7">The sequence shown here is derived from an EMBL/GenBank/DDBJ whole genome shotgun (WGS) entry which is preliminary data.</text>
</comment>
<dbReference type="PANTHER" id="PTHR11271">
    <property type="entry name" value="GUANINE DEAMINASE"/>
    <property type="match status" value="1"/>
</dbReference>
<dbReference type="Pfam" id="PF22429">
    <property type="entry name" value="HutF_N"/>
    <property type="match status" value="1"/>
</dbReference>
<dbReference type="Gene3D" id="3.20.20.140">
    <property type="entry name" value="Metal-dependent hydrolases"/>
    <property type="match status" value="1"/>
</dbReference>
<dbReference type="SUPFAM" id="SSF51338">
    <property type="entry name" value="Composite domain of metallo-dependent hydrolases"/>
    <property type="match status" value="1"/>
</dbReference>
<dbReference type="eggNOG" id="COG0402">
    <property type="taxonomic scope" value="Bacteria"/>
</dbReference>
<evidence type="ECO:0000256" key="2">
    <source>
        <dbReference type="ARBA" id="ARBA00022723"/>
    </source>
</evidence>
<dbReference type="Gene3D" id="2.30.40.10">
    <property type="entry name" value="Urease, subunit C, domain 1"/>
    <property type="match status" value="1"/>
</dbReference>
<keyword evidence="8" id="KW-1185">Reference proteome</keyword>
<evidence type="ECO:0000313" key="7">
    <source>
        <dbReference type="EMBL" id="EKE78872.1"/>
    </source>
</evidence>
<dbReference type="PANTHER" id="PTHR11271:SF48">
    <property type="entry name" value="AMIDOHYDROLASE-RELATED DOMAIN-CONTAINING PROTEIN"/>
    <property type="match status" value="1"/>
</dbReference>
<reference evidence="7 8" key="1">
    <citation type="journal article" date="2012" name="J. Bacteriol.">
        <title>Genome Sequence of Oceanibaculum indicum Type Strain P24.</title>
        <authorList>
            <person name="Lai Q."/>
            <person name="Shao Z."/>
        </authorList>
    </citation>
    <scope>NUCLEOTIDE SEQUENCE [LARGE SCALE GENOMIC DNA]</scope>
    <source>
        <strain evidence="7 8">P24</strain>
    </source>
</reference>
<keyword evidence="4" id="KW-0862">Zinc</keyword>
<dbReference type="InterPro" id="IPR051607">
    <property type="entry name" value="Metallo-dep_hydrolases"/>
</dbReference>